<accession>A0A6P0CI13</accession>
<organism evidence="3 4">
    <name type="scientific">Sulfitobacter sediminilitoris</name>
    <dbReference type="NCBI Taxonomy" id="2698830"/>
    <lineage>
        <taxon>Bacteria</taxon>
        <taxon>Pseudomonadati</taxon>
        <taxon>Pseudomonadota</taxon>
        <taxon>Alphaproteobacteria</taxon>
        <taxon>Rhodobacterales</taxon>
        <taxon>Roseobacteraceae</taxon>
        <taxon>Sulfitobacter</taxon>
    </lineage>
</organism>
<evidence type="ECO:0000256" key="2">
    <source>
        <dbReference type="SAM" id="SignalP"/>
    </source>
</evidence>
<feature type="compositionally biased region" description="Polar residues" evidence="1">
    <location>
        <begin position="80"/>
        <end position="95"/>
    </location>
</feature>
<evidence type="ECO:0000256" key="1">
    <source>
        <dbReference type="SAM" id="MobiDB-lite"/>
    </source>
</evidence>
<feature type="signal peptide" evidence="2">
    <location>
        <begin position="1"/>
        <end position="19"/>
    </location>
</feature>
<evidence type="ECO:0000313" key="4">
    <source>
        <dbReference type="Proteomes" id="UP000468591"/>
    </source>
</evidence>
<dbReference type="AlphaFoldDB" id="A0A6P0CI13"/>
<reference evidence="3 4" key="1">
    <citation type="submission" date="2020-01" db="EMBL/GenBank/DDBJ databases">
        <title>Sulfitobacter sediminilitoris sp. nov., isolated from a tidal flat.</title>
        <authorList>
            <person name="Park S."/>
            <person name="Yoon J.-H."/>
        </authorList>
    </citation>
    <scope>NUCLEOTIDE SEQUENCE [LARGE SCALE GENOMIC DNA]</scope>
    <source>
        <strain evidence="3 4">JBTF-M27</strain>
    </source>
</reference>
<keyword evidence="2" id="KW-0732">Signal</keyword>
<proteinExistence type="predicted"/>
<sequence length="135" mass="14681">MKWMILALTWALAPVAVGAATTGEEDTIVINRINSTDFEVIQGTNFGAAEFWCGAATFIERRSRLSELTPIFVKRPRGPSVTSPGRNGVVFSTSDAGLPPADPGRVTLTVQRTGATLKSFQARRYCRDAFTRSTK</sequence>
<dbReference type="Proteomes" id="UP000468591">
    <property type="component" value="Unassembled WGS sequence"/>
</dbReference>
<gene>
    <name evidence="3" type="ORF">GV827_19945</name>
</gene>
<protein>
    <submittedName>
        <fullName evidence="3">Uncharacterized protein</fullName>
    </submittedName>
</protein>
<dbReference type="RefSeq" id="WP_164355580.1">
    <property type="nucleotide sequence ID" value="NZ_JAABNT010000019.1"/>
</dbReference>
<keyword evidence="4" id="KW-1185">Reference proteome</keyword>
<feature type="chain" id="PRO_5027098041" evidence="2">
    <location>
        <begin position="20"/>
        <end position="135"/>
    </location>
</feature>
<evidence type="ECO:0000313" key="3">
    <source>
        <dbReference type="EMBL" id="NEK24655.1"/>
    </source>
</evidence>
<dbReference type="EMBL" id="JAABNT010000019">
    <property type="protein sequence ID" value="NEK24655.1"/>
    <property type="molecule type" value="Genomic_DNA"/>
</dbReference>
<feature type="region of interest" description="Disordered" evidence="1">
    <location>
        <begin position="76"/>
        <end position="104"/>
    </location>
</feature>
<comment type="caution">
    <text evidence="3">The sequence shown here is derived from an EMBL/GenBank/DDBJ whole genome shotgun (WGS) entry which is preliminary data.</text>
</comment>
<name>A0A6P0CI13_9RHOB</name>